<keyword evidence="2" id="KW-1185">Reference proteome</keyword>
<comment type="caution">
    <text evidence="1">The sequence shown here is derived from an EMBL/GenBank/DDBJ whole genome shotgun (WGS) entry which is preliminary data.</text>
</comment>
<reference evidence="2" key="1">
    <citation type="journal article" date="2019" name="Curr. Biol.">
        <title>Genome Sequence of Striga asiatica Provides Insight into the Evolution of Plant Parasitism.</title>
        <authorList>
            <person name="Yoshida S."/>
            <person name="Kim S."/>
            <person name="Wafula E.K."/>
            <person name="Tanskanen J."/>
            <person name="Kim Y.M."/>
            <person name="Honaas L."/>
            <person name="Yang Z."/>
            <person name="Spallek T."/>
            <person name="Conn C.E."/>
            <person name="Ichihashi Y."/>
            <person name="Cheong K."/>
            <person name="Cui S."/>
            <person name="Der J.P."/>
            <person name="Gundlach H."/>
            <person name="Jiao Y."/>
            <person name="Hori C."/>
            <person name="Ishida J.K."/>
            <person name="Kasahara H."/>
            <person name="Kiba T."/>
            <person name="Kim M.S."/>
            <person name="Koo N."/>
            <person name="Laohavisit A."/>
            <person name="Lee Y.H."/>
            <person name="Lumba S."/>
            <person name="McCourt P."/>
            <person name="Mortimer J.C."/>
            <person name="Mutuku J.M."/>
            <person name="Nomura T."/>
            <person name="Sasaki-Sekimoto Y."/>
            <person name="Seto Y."/>
            <person name="Wang Y."/>
            <person name="Wakatake T."/>
            <person name="Sakakibara H."/>
            <person name="Demura T."/>
            <person name="Yamaguchi S."/>
            <person name="Yoneyama K."/>
            <person name="Manabe R.I."/>
            <person name="Nelson D.C."/>
            <person name="Schulman A.H."/>
            <person name="Timko M.P."/>
            <person name="dePamphilis C.W."/>
            <person name="Choi D."/>
            <person name="Shirasu K."/>
        </authorList>
    </citation>
    <scope>NUCLEOTIDE SEQUENCE [LARGE SCALE GENOMIC DNA]</scope>
    <source>
        <strain evidence="2">cv. UVA1</strain>
    </source>
</reference>
<evidence type="ECO:0000313" key="1">
    <source>
        <dbReference type="EMBL" id="GER31673.1"/>
    </source>
</evidence>
<proteinExistence type="predicted"/>
<dbReference type="EMBL" id="BKCP01004505">
    <property type="protein sequence ID" value="GER31673.1"/>
    <property type="molecule type" value="Genomic_DNA"/>
</dbReference>
<organism evidence="1 2">
    <name type="scientific">Striga asiatica</name>
    <name type="common">Asiatic witchweed</name>
    <name type="synonym">Buchnera asiatica</name>
    <dbReference type="NCBI Taxonomy" id="4170"/>
    <lineage>
        <taxon>Eukaryota</taxon>
        <taxon>Viridiplantae</taxon>
        <taxon>Streptophyta</taxon>
        <taxon>Embryophyta</taxon>
        <taxon>Tracheophyta</taxon>
        <taxon>Spermatophyta</taxon>
        <taxon>Magnoliopsida</taxon>
        <taxon>eudicotyledons</taxon>
        <taxon>Gunneridae</taxon>
        <taxon>Pentapetalae</taxon>
        <taxon>asterids</taxon>
        <taxon>lamiids</taxon>
        <taxon>Lamiales</taxon>
        <taxon>Orobanchaceae</taxon>
        <taxon>Buchnereae</taxon>
        <taxon>Striga</taxon>
    </lineage>
</organism>
<dbReference type="AlphaFoldDB" id="A0A5A7PFJ7"/>
<protein>
    <submittedName>
        <fullName evidence="1">Uncharacterized protein</fullName>
    </submittedName>
</protein>
<name>A0A5A7PFJ7_STRAF</name>
<accession>A0A5A7PFJ7</accession>
<evidence type="ECO:0000313" key="2">
    <source>
        <dbReference type="Proteomes" id="UP000325081"/>
    </source>
</evidence>
<sequence length="217" mass="24056">MSRTHTNNTLLKTRSELRAINPNLNNITGQQLFNQLCLFHLDLHLSPVELHVLHKQLPPLAGPTRRRWPSENLRPHFLNEPAHATVAAAQPHDLRHHTPDHRHVIPFSGRARLFQPVFDSGPPPRFSTSRPEIQPLPPPGDFAAPHELRDLVDQPLVGPAWGPFGTGRVVGEVFPELPDLGLQLVRVRVAGQAARDGPVEFGQVDGLRGPVSVQVVD</sequence>
<gene>
    <name evidence="1" type="ORF">STAS_07687</name>
</gene>
<dbReference type="Proteomes" id="UP000325081">
    <property type="component" value="Unassembled WGS sequence"/>
</dbReference>